<proteinExistence type="inferred from homology"/>
<dbReference type="EC" id="1.1.1.-" evidence="6"/>
<evidence type="ECO:0000313" key="6">
    <source>
        <dbReference type="EMBL" id="MFC2947156.1"/>
    </source>
</evidence>
<dbReference type="InterPro" id="IPR006140">
    <property type="entry name" value="D-isomer_DH_NAD-bd"/>
</dbReference>
<sequence length="321" mass="36256">MAEQLIYVTRKIPEQFLQTYQNHFRFECWNKEEEPVPREILLEKAEKADGLLTMLSDKIDQELLDRATRLKVVSNLAVGYDNIEVEEARKRGVAVTNTPDVLTDTTADLAFALLMATARRLAEATDFVREDRWRNWSPFLLAGSDIHHKTIGIVGMGRIGEAIAKRARGFGMKVLYHNRTRKYEAEKTLPAVYREFDQLLQEADYVVSVLPLTDETADLFDAQAFRLMKETSIFINVSRGGVVDENALLKALKAKEIKAAGLDVFREEPIRSDHPFLALENCVCLPHIGSASMETRAQMINLCLENLTAVLGGEDPKTPVF</sequence>
<dbReference type="InterPro" id="IPR029753">
    <property type="entry name" value="D-isomer_DH_CS"/>
</dbReference>
<keyword evidence="2 3" id="KW-0560">Oxidoreductase</keyword>
<gene>
    <name evidence="6" type="ORF">ACFODW_02090</name>
</gene>
<protein>
    <submittedName>
        <fullName evidence="6">2-hydroxyacid dehydrogenase</fullName>
        <ecNumber evidence="6">1.1.1.-</ecNumber>
    </submittedName>
</protein>
<dbReference type="PANTHER" id="PTHR10996:SF283">
    <property type="entry name" value="GLYOXYLATE_HYDROXYPYRUVATE REDUCTASE B"/>
    <property type="match status" value="1"/>
</dbReference>
<dbReference type="Pfam" id="PF02826">
    <property type="entry name" value="2-Hacid_dh_C"/>
    <property type="match status" value="1"/>
</dbReference>
<dbReference type="PANTHER" id="PTHR10996">
    <property type="entry name" value="2-HYDROXYACID DEHYDROGENASE-RELATED"/>
    <property type="match status" value="1"/>
</dbReference>
<feature type="domain" description="D-isomer specific 2-hydroxyacid dehydrogenase catalytic" evidence="4">
    <location>
        <begin position="7"/>
        <end position="320"/>
    </location>
</feature>
<evidence type="ECO:0000256" key="2">
    <source>
        <dbReference type="ARBA" id="ARBA00023002"/>
    </source>
</evidence>
<dbReference type="Pfam" id="PF00389">
    <property type="entry name" value="2-Hacid_dh"/>
    <property type="match status" value="1"/>
</dbReference>
<evidence type="ECO:0000259" key="4">
    <source>
        <dbReference type="Pfam" id="PF00389"/>
    </source>
</evidence>
<comment type="caution">
    <text evidence="6">The sequence shown here is derived from an EMBL/GenBank/DDBJ whole genome shotgun (WGS) entry which is preliminary data.</text>
</comment>
<dbReference type="PROSITE" id="PS00671">
    <property type="entry name" value="D_2_HYDROXYACID_DH_3"/>
    <property type="match status" value="1"/>
</dbReference>
<dbReference type="InterPro" id="IPR036291">
    <property type="entry name" value="NAD(P)-bd_dom_sf"/>
</dbReference>
<accession>A0ABV7A2J6</accession>
<reference evidence="7" key="1">
    <citation type="journal article" date="2019" name="Int. J. Syst. Evol. Microbiol.">
        <title>The Global Catalogue of Microorganisms (GCM) 10K type strain sequencing project: providing services to taxonomists for standard genome sequencing and annotation.</title>
        <authorList>
            <consortium name="The Broad Institute Genomics Platform"/>
            <consortium name="The Broad Institute Genome Sequencing Center for Infectious Disease"/>
            <person name="Wu L."/>
            <person name="Ma J."/>
        </authorList>
    </citation>
    <scope>NUCLEOTIDE SEQUENCE [LARGE SCALE GENOMIC DNA]</scope>
    <source>
        <strain evidence="7">KCTC 13193</strain>
    </source>
</reference>
<evidence type="ECO:0000256" key="3">
    <source>
        <dbReference type="RuleBase" id="RU003719"/>
    </source>
</evidence>
<dbReference type="EMBL" id="JBHRRZ010000003">
    <property type="protein sequence ID" value="MFC2947156.1"/>
    <property type="molecule type" value="Genomic_DNA"/>
</dbReference>
<dbReference type="Gene3D" id="3.40.50.720">
    <property type="entry name" value="NAD(P)-binding Rossmann-like Domain"/>
    <property type="match status" value="2"/>
</dbReference>
<dbReference type="Proteomes" id="UP001595387">
    <property type="component" value="Unassembled WGS sequence"/>
</dbReference>
<evidence type="ECO:0000259" key="5">
    <source>
        <dbReference type="Pfam" id="PF02826"/>
    </source>
</evidence>
<dbReference type="GO" id="GO:0016491">
    <property type="term" value="F:oxidoreductase activity"/>
    <property type="evidence" value="ECO:0007669"/>
    <property type="project" value="UniProtKB-KW"/>
</dbReference>
<comment type="similarity">
    <text evidence="1 3">Belongs to the D-isomer specific 2-hydroxyacid dehydrogenase family.</text>
</comment>
<evidence type="ECO:0000313" key="7">
    <source>
        <dbReference type="Proteomes" id="UP001595387"/>
    </source>
</evidence>
<name>A0ABV7A2J6_9BACI</name>
<dbReference type="SUPFAM" id="SSF52283">
    <property type="entry name" value="Formate/glycerate dehydrogenase catalytic domain-like"/>
    <property type="match status" value="1"/>
</dbReference>
<dbReference type="RefSeq" id="WP_390302221.1">
    <property type="nucleotide sequence ID" value="NZ_JBHRRZ010000003.1"/>
</dbReference>
<dbReference type="InterPro" id="IPR029752">
    <property type="entry name" value="D-isomer_DH_CS1"/>
</dbReference>
<dbReference type="InterPro" id="IPR006139">
    <property type="entry name" value="D-isomer_2_OHA_DH_cat_dom"/>
</dbReference>
<evidence type="ECO:0000256" key="1">
    <source>
        <dbReference type="ARBA" id="ARBA00005854"/>
    </source>
</evidence>
<dbReference type="InterPro" id="IPR050223">
    <property type="entry name" value="D-isomer_2-hydroxyacid_DH"/>
</dbReference>
<keyword evidence="7" id="KW-1185">Reference proteome</keyword>
<feature type="domain" description="D-isomer specific 2-hydroxyacid dehydrogenase NAD-binding" evidence="5">
    <location>
        <begin position="111"/>
        <end position="289"/>
    </location>
</feature>
<dbReference type="SUPFAM" id="SSF51735">
    <property type="entry name" value="NAD(P)-binding Rossmann-fold domains"/>
    <property type="match status" value="1"/>
</dbReference>
<organism evidence="6 7">
    <name type="scientific">Virgibacillus sediminis</name>
    <dbReference type="NCBI Taxonomy" id="202260"/>
    <lineage>
        <taxon>Bacteria</taxon>
        <taxon>Bacillati</taxon>
        <taxon>Bacillota</taxon>
        <taxon>Bacilli</taxon>
        <taxon>Bacillales</taxon>
        <taxon>Bacillaceae</taxon>
        <taxon>Virgibacillus</taxon>
    </lineage>
</organism>
<dbReference type="PROSITE" id="PS00065">
    <property type="entry name" value="D_2_HYDROXYACID_DH_1"/>
    <property type="match status" value="1"/>
</dbReference>
<dbReference type="CDD" id="cd05301">
    <property type="entry name" value="GDH"/>
    <property type="match status" value="1"/>
</dbReference>